<name>A0A6J7XMG9_9CAUD</name>
<reference evidence="1" key="1">
    <citation type="submission" date="2020-05" db="EMBL/GenBank/DDBJ databases">
        <authorList>
            <person name="Chiriac C."/>
            <person name="Salcher M."/>
            <person name="Ghai R."/>
            <person name="Kavagutti S V."/>
        </authorList>
    </citation>
    <scope>NUCLEOTIDE SEQUENCE</scope>
</reference>
<accession>A0A6J7XMG9</accession>
<evidence type="ECO:0000313" key="1">
    <source>
        <dbReference type="EMBL" id="CAB5238440.1"/>
    </source>
</evidence>
<sequence>MGQCKQLEIENIERAQWLEFITNAPLECGSIGVCLDDTRTPPRYYEFDGYIDMKTVELVLLDSENPRRMYTRRVPIDMFWPLT</sequence>
<organism evidence="1">
    <name type="scientific">uncultured Caudovirales phage</name>
    <dbReference type="NCBI Taxonomy" id="2100421"/>
    <lineage>
        <taxon>Viruses</taxon>
        <taxon>Duplodnaviria</taxon>
        <taxon>Heunggongvirae</taxon>
        <taxon>Uroviricota</taxon>
        <taxon>Caudoviricetes</taxon>
        <taxon>Peduoviridae</taxon>
        <taxon>Maltschvirus</taxon>
        <taxon>Maltschvirus maltsch</taxon>
    </lineage>
</organism>
<protein>
    <submittedName>
        <fullName evidence="1">Uncharacterized protein</fullName>
    </submittedName>
</protein>
<proteinExistence type="predicted"/>
<dbReference type="EMBL" id="LR798458">
    <property type="protein sequence ID" value="CAB5238440.1"/>
    <property type="molecule type" value="Genomic_DNA"/>
</dbReference>
<gene>
    <name evidence="1" type="ORF">UFOVP164_37</name>
</gene>